<feature type="domain" description="Methyltransferase" evidence="1">
    <location>
        <begin position="44"/>
        <end position="92"/>
    </location>
</feature>
<dbReference type="InterPro" id="IPR029063">
    <property type="entry name" value="SAM-dependent_MTases_sf"/>
</dbReference>
<accession>A0ABP4PES7</accession>
<proteinExistence type="predicted"/>
<dbReference type="SUPFAM" id="SSF53335">
    <property type="entry name" value="S-adenosyl-L-methionine-dependent methyltransferases"/>
    <property type="match status" value="1"/>
</dbReference>
<dbReference type="Pfam" id="PF13649">
    <property type="entry name" value="Methyltransf_25"/>
    <property type="match status" value="1"/>
</dbReference>
<dbReference type="InterPro" id="IPR041698">
    <property type="entry name" value="Methyltransf_25"/>
</dbReference>
<dbReference type="CDD" id="cd02440">
    <property type="entry name" value="AdoMet_MTases"/>
    <property type="match status" value="1"/>
</dbReference>
<evidence type="ECO:0000313" key="3">
    <source>
        <dbReference type="Proteomes" id="UP001500393"/>
    </source>
</evidence>
<evidence type="ECO:0000313" key="2">
    <source>
        <dbReference type="EMBL" id="GAA1578782.1"/>
    </source>
</evidence>
<evidence type="ECO:0000259" key="1">
    <source>
        <dbReference type="Pfam" id="PF13649"/>
    </source>
</evidence>
<dbReference type="Gene3D" id="3.40.50.150">
    <property type="entry name" value="Vaccinia Virus protein VP39"/>
    <property type="match status" value="1"/>
</dbReference>
<sequence length="118" mass="12625">MTSSTYLLADQPSESERLQLQSHVWEPSGLRLLAEMGSCPGGLVADIGCGVLGWLRLLSEWVGAEGEVVGTDIDDRMLASAERMVSDEGLATSDWSRTICSPARWSPEPSISSTPVSS</sequence>
<reference evidence="3" key="1">
    <citation type="journal article" date="2019" name="Int. J. Syst. Evol. Microbiol.">
        <title>The Global Catalogue of Microorganisms (GCM) 10K type strain sequencing project: providing services to taxonomists for standard genome sequencing and annotation.</title>
        <authorList>
            <consortium name="The Broad Institute Genomics Platform"/>
            <consortium name="The Broad Institute Genome Sequencing Center for Infectious Disease"/>
            <person name="Wu L."/>
            <person name="Ma J."/>
        </authorList>
    </citation>
    <scope>NUCLEOTIDE SEQUENCE [LARGE SCALE GENOMIC DNA]</scope>
    <source>
        <strain evidence="3">JCM 14969</strain>
    </source>
</reference>
<organism evidence="2 3">
    <name type="scientific">Kribbella sancticallisti</name>
    <dbReference type="NCBI Taxonomy" id="460087"/>
    <lineage>
        <taxon>Bacteria</taxon>
        <taxon>Bacillati</taxon>
        <taxon>Actinomycetota</taxon>
        <taxon>Actinomycetes</taxon>
        <taxon>Propionibacteriales</taxon>
        <taxon>Kribbellaceae</taxon>
        <taxon>Kribbella</taxon>
    </lineage>
</organism>
<dbReference type="EMBL" id="BAAAOS010000020">
    <property type="protein sequence ID" value="GAA1578782.1"/>
    <property type="molecule type" value="Genomic_DNA"/>
</dbReference>
<dbReference type="RefSeq" id="WP_344215153.1">
    <property type="nucleotide sequence ID" value="NZ_BAAAOS010000020.1"/>
</dbReference>
<keyword evidence="3" id="KW-1185">Reference proteome</keyword>
<name>A0ABP4PES7_9ACTN</name>
<gene>
    <name evidence="2" type="ORF">GCM10009789_35500</name>
</gene>
<dbReference type="Proteomes" id="UP001500393">
    <property type="component" value="Unassembled WGS sequence"/>
</dbReference>
<comment type="caution">
    <text evidence="2">The sequence shown here is derived from an EMBL/GenBank/DDBJ whole genome shotgun (WGS) entry which is preliminary data.</text>
</comment>
<protein>
    <recommendedName>
        <fullName evidence="1">Methyltransferase domain-containing protein</fullName>
    </recommendedName>
</protein>